<reference evidence="2 3" key="1">
    <citation type="submission" date="2017-06" db="EMBL/GenBank/DDBJ databases">
        <title>Genome Sequencing of the methanotroph Methylovulum psychrotolerants str. HV10-M2 isolated from a high-altitude environment.</title>
        <authorList>
            <person name="Mateos-Rivera A."/>
        </authorList>
    </citation>
    <scope>NUCLEOTIDE SEQUENCE [LARGE SCALE GENOMIC DNA]</scope>
    <source>
        <strain evidence="2 3">HV10_M2</strain>
    </source>
</reference>
<evidence type="ECO:0000259" key="1">
    <source>
        <dbReference type="Pfam" id="PF09037"/>
    </source>
</evidence>
<dbReference type="RefSeq" id="WP_088620010.1">
    <property type="nucleotide sequence ID" value="NZ_CP022129.1"/>
</dbReference>
<gene>
    <name evidence="2" type="ORF">CEK71_14265</name>
</gene>
<dbReference type="Gene3D" id="3.40.50.300">
    <property type="entry name" value="P-loop containing nucleotide triphosphate hydrolases"/>
    <property type="match status" value="1"/>
</dbReference>
<accession>A0A1Z4C0S1</accession>
<dbReference type="Pfam" id="PF09037">
    <property type="entry name" value="Sulphotransf"/>
    <property type="match status" value="1"/>
</dbReference>
<protein>
    <recommendedName>
        <fullName evidence="1">Sulphotransferase Stf0 domain-containing protein</fullName>
    </recommendedName>
</protein>
<dbReference type="InterPro" id="IPR027417">
    <property type="entry name" value="P-loop_NTPase"/>
</dbReference>
<dbReference type="InterPro" id="IPR024628">
    <property type="entry name" value="Sulfotransferase_Stf0_dom"/>
</dbReference>
<evidence type="ECO:0000313" key="3">
    <source>
        <dbReference type="Proteomes" id="UP000197019"/>
    </source>
</evidence>
<dbReference type="AlphaFoldDB" id="A0A1Z4C0S1"/>
<dbReference type="KEGG" id="mpsy:CEK71_14265"/>
<sequence length="261" mass="30117">MNTITDIFSDPVLNGQVLQDLEAVPEPRSRYIIAMTPRSGSTYLCDVIKNTRRLGKPQEILGAIAVANRIGKNMPGRTPDEYLRNGIRVSRTANNVSGLKASWFQFENFTQAMVDLRYLNGFKFVYLTRRDLAAQAVSLYRATSSEVFHSHVAHSETALTKLEALDYDYQAIKYWYEHIVAQEKGWQRYFYERRIYPYCLSYEDIEDDILTVLKRLAVYIDVDPNNILLPPAPSVIQKLRDGRSREWAQRFQNQLGLSLAH</sequence>
<dbReference type="SUPFAM" id="SSF52540">
    <property type="entry name" value="P-loop containing nucleoside triphosphate hydrolases"/>
    <property type="match status" value="1"/>
</dbReference>
<dbReference type="PIRSF" id="PIRSF021497">
    <property type="entry name" value="Sulphotransferase_Stf0"/>
    <property type="match status" value="1"/>
</dbReference>
<evidence type="ECO:0000313" key="2">
    <source>
        <dbReference type="EMBL" id="ASF47138.1"/>
    </source>
</evidence>
<proteinExistence type="predicted"/>
<dbReference type="GO" id="GO:0016740">
    <property type="term" value="F:transferase activity"/>
    <property type="evidence" value="ECO:0007669"/>
    <property type="project" value="InterPro"/>
</dbReference>
<keyword evidence="3" id="KW-1185">Reference proteome</keyword>
<feature type="domain" description="Sulphotransferase Stf0" evidence="1">
    <location>
        <begin position="31"/>
        <end position="253"/>
    </location>
</feature>
<name>A0A1Z4C0S1_9GAMM</name>
<dbReference type="EMBL" id="CP022129">
    <property type="protein sequence ID" value="ASF47138.1"/>
    <property type="molecule type" value="Genomic_DNA"/>
</dbReference>
<dbReference type="OrthoDB" id="5562925at2"/>
<dbReference type="Proteomes" id="UP000197019">
    <property type="component" value="Chromosome"/>
</dbReference>
<organism evidence="2 3">
    <name type="scientific">Methylovulum psychrotolerans</name>
    <dbReference type="NCBI Taxonomy" id="1704499"/>
    <lineage>
        <taxon>Bacteria</taxon>
        <taxon>Pseudomonadati</taxon>
        <taxon>Pseudomonadota</taxon>
        <taxon>Gammaproteobacteria</taxon>
        <taxon>Methylococcales</taxon>
        <taxon>Methylococcaceae</taxon>
        <taxon>Methylovulum</taxon>
    </lineage>
</organism>
<dbReference type="InterPro" id="IPR015124">
    <property type="entry name" value="Stf0"/>
</dbReference>